<name>A0ACD5WBD9_AVESA</name>
<evidence type="ECO:0000313" key="1">
    <source>
        <dbReference type="EnsemblPlants" id="AVESA.00010b.r2.4AG0608230.1.CDS"/>
    </source>
</evidence>
<reference evidence="1" key="1">
    <citation type="submission" date="2021-05" db="EMBL/GenBank/DDBJ databases">
        <authorList>
            <person name="Scholz U."/>
            <person name="Mascher M."/>
            <person name="Fiebig A."/>
        </authorList>
    </citation>
    <scope>NUCLEOTIDE SEQUENCE [LARGE SCALE GENOMIC DNA]</scope>
</reference>
<accession>A0ACD5WBD9</accession>
<reference evidence="1" key="2">
    <citation type="submission" date="2025-09" db="UniProtKB">
        <authorList>
            <consortium name="EnsemblPlants"/>
        </authorList>
    </citation>
    <scope>IDENTIFICATION</scope>
</reference>
<keyword evidence="2" id="KW-1185">Reference proteome</keyword>
<dbReference type="Proteomes" id="UP001732700">
    <property type="component" value="Chromosome 4A"/>
</dbReference>
<dbReference type="EnsemblPlants" id="AVESA.00010b.r2.4AG0608230.1">
    <property type="protein sequence ID" value="AVESA.00010b.r2.4AG0608230.1.CDS"/>
    <property type="gene ID" value="AVESA.00010b.r2.4AG0608230"/>
</dbReference>
<organism evidence="1 2">
    <name type="scientific">Avena sativa</name>
    <name type="common">Oat</name>
    <dbReference type="NCBI Taxonomy" id="4498"/>
    <lineage>
        <taxon>Eukaryota</taxon>
        <taxon>Viridiplantae</taxon>
        <taxon>Streptophyta</taxon>
        <taxon>Embryophyta</taxon>
        <taxon>Tracheophyta</taxon>
        <taxon>Spermatophyta</taxon>
        <taxon>Magnoliopsida</taxon>
        <taxon>Liliopsida</taxon>
        <taxon>Poales</taxon>
        <taxon>Poaceae</taxon>
        <taxon>BOP clade</taxon>
        <taxon>Pooideae</taxon>
        <taxon>Poodae</taxon>
        <taxon>Poeae</taxon>
        <taxon>Poeae Chloroplast Group 1 (Aveneae type)</taxon>
        <taxon>Aveninae</taxon>
        <taxon>Avena</taxon>
    </lineage>
</organism>
<protein>
    <submittedName>
        <fullName evidence="1">Uncharacterized protein</fullName>
    </submittedName>
</protein>
<evidence type="ECO:0000313" key="2">
    <source>
        <dbReference type="Proteomes" id="UP001732700"/>
    </source>
</evidence>
<proteinExistence type="predicted"/>
<sequence>MASTQTAQFAPHSAILGLSPARTRAQNFPNSRSPLPFPFDPSLWYLGFRRPPRAAGRHLALASSSAAMSQPVTPRRTTRATALAPDSPSSPPKSRAKHSPRRQLLVAAAAPDSPSSPPKSRVKPSPRHQLLVAAAAPNSPSSPPKSRPNPSPRRQLLSTAHAPDSQSSHPKSRPKSSHKRQFLVADEPNEANPLDALLEALPGRRAQATDLLRLLAPAPALPVLLHGGAATGKTRALLLALRHLRPSPRLVYAALRSLPSPRALFASILSQLKALSKRIPDKPSDFIPALRDALAGIVSQGELVYLVFDNLEVVRGWDKGGQLLSLLLRLHDLLWLPQVVLVYVSSTTPDAYYTMTGSVEPNHVYFPDYSVDEASDILMRGHPNPELYSAFLSVVLKPLFRVTRRVDELAAMLEPLFRRYCEPLGDLNGVPDEGIKRRLFEHLQPHLAVTLNETFSVPMRDSVGECKNGISVGKGSVKRQFGGRDGLSSELEFHMSVSAKYLLVSAFLASRNPATLDASLFDSTGGSDSRNRKRKSSQASIDRKDTMAEEMLMKGPGTFPLERLLAIFQCITSVSDDVLDEVECSDTTMGGTGMNALMSDVLLQLSTLCNSNFLSKSRSCPLEGSARYRSNIDEDLALKVARSVSFPLSKYMYRR</sequence>